<name>A0A0K2ZHK3_9XANT</name>
<dbReference type="Proteomes" id="UP000046187">
    <property type="component" value="Unassembled WGS sequence"/>
</dbReference>
<accession>A0A0K2ZHK3</accession>
<dbReference type="EMBL" id="CXOI01000015">
    <property type="protein sequence ID" value="CTP84472.1"/>
    <property type="molecule type" value="Genomic_DNA"/>
</dbReference>
<feature type="transmembrane region" description="Helical" evidence="1">
    <location>
        <begin position="47"/>
        <end position="64"/>
    </location>
</feature>
<organism evidence="2 3">
    <name type="scientific">Xanthomonas graminis pv. arrhenatheri LMG 727</name>
    <dbReference type="NCBI Taxonomy" id="1195923"/>
    <lineage>
        <taxon>Bacteria</taxon>
        <taxon>Pseudomonadati</taxon>
        <taxon>Pseudomonadota</taxon>
        <taxon>Gammaproteobacteria</taxon>
        <taxon>Lysobacterales</taxon>
        <taxon>Lysobacteraceae</taxon>
        <taxon>Xanthomonas</taxon>
        <taxon>Xanthomonas translucens group</taxon>
        <taxon>Xanthomonas graminis</taxon>
    </lineage>
</organism>
<keyword evidence="1" id="KW-0472">Membrane</keyword>
<evidence type="ECO:0008006" key="4">
    <source>
        <dbReference type="Google" id="ProtNLM"/>
    </source>
</evidence>
<keyword evidence="1" id="KW-1133">Transmembrane helix</keyword>
<dbReference type="RefSeq" id="WP_053834513.1">
    <property type="nucleotide sequence ID" value="NZ_CXOI01000015.1"/>
</dbReference>
<gene>
    <name evidence="2" type="ORF">XTALMG727_1007</name>
</gene>
<dbReference type="AlphaFoldDB" id="A0A0K2ZHK3"/>
<proteinExistence type="predicted"/>
<protein>
    <recommendedName>
        <fullName evidence="4">Toxin CptA</fullName>
    </recommendedName>
</protein>
<keyword evidence="1" id="KW-0812">Transmembrane</keyword>
<evidence type="ECO:0000313" key="2">
    <source>
        <dbReference type="EMBL" id="CTP84472.1"/>
    </source>
</evidence>
<keyword evidence="3" id="KW-1185">Reference proteome</keyword>
<evidence type="ECO:0000256" key="1">
    <source>
        <dbReference type="SAM" id="Phobius"/>
    </source>
</evidence>
<reference evidence="3" key="1">
    <citation type="submission" date="2015-07" db="EMBL/GenBank/DDBJ databases">
        <authorList>
            <person name="Wibberg D."/>
        </authorList>
    </citation>
    <scope>NUCLEOTIDE SEQUENCE [LARGE SCALE GENOMIC DNA]</scope>
</reference>
<evidence type="ECO:0000313" key="3">
    <source>
        <dbReference type="Proteomes" id="UP000046187"/>
    </source>
</evidence>
<feature type="transmembrane region" description="Helical" evidence="1">
    <location>
        <begin position="23"/>
        <end position="41"/>
    </location>
</feature>
<sequence>MHAPPISSPPSASCRLEWRPSRWLLAALALLSVLAPLSILGSDMPRGCAWPAAALAVLYAAWLLRREARRAPRALLLPAQGSVAASVDGQPVAALQVDWRGPLAFVRWRDADGRAGRLAWWPDTLPPPARRELRLAAQARAASSAPPQMAP</sequence>